<dbReference type="Pfam" id="PF01547">
    <property type="entry name" value="SBP_bac_1"/>
    <property type="match status" value="1"/>
</dbReference>
<dbReference type="InterPro" id="IPR050490">
    <property type="entry name" value="Bact_solute-bd_prot1"/>
</dbReference>
<proteinExistence type="predicted"/>
<comment type="caution">
    <text evidence="1">The sequence shown here is derived from an EMBL/GenBank/DDBJ whole genome shotgun (WGS) entry which is preliminary data.</text>
</comment>
<dbReference type="InterPro" id="IPR006059">
    <property type="entry name" value="SBP"/>
</dbReference>
<name>A0A839TXB1_9BACL</name>
<dbReference type="Proteomes" id="UP000517523">
    <property type="component" value="Unassembled WGS sequence"/>
</dbReference>
<dbReference type="RefSeq" id="WP_183585637.1">
    <property type="nucleotide sequence ID" value="NZ_JACHXJ010000006.1"/>
</dbReference>
<dbReference type="Gene3D" id="3.40.190.10">
    <property type="entry name" value="Periplasmic binding protein-like II"/>
    <property type="match status" value="2"/>
</dbReference>
<dbReference type="SUPFAM" id="SSF53850">
    <property type="entry name" value="Periplasmic binding protein-like II"/>
    <property type="match status" value="1"/>
</dbReference>
<dbReference type="PANTHER" id="PTHR43649:SF12">
    <property type="entry name" value="DIACETYLCHITOBIOSE BINDING PROTEIN DASA"/>
    <property type="match status" value="1"/>
</dbReference>
<evidence type="ECO:0000313" key="2">
    <source>
        <dbReference type="Proteomes" id="UP000517523"/>
    </source>
</evidence>
<dbReference type="PANTHER" id="PTHR43649">
    <property type="entry name" value="ARABINOSE-BINDING PROTEIN-RELATED"/>
    <property type="match status" value="1"/>
</dbReference>
<accession>A0A839TXB1</accession>
<dbReference type="EMBL" id="JACHXJ010000006">
    <property type="protein sequence ID" value="MBB3131133.1"/>
    <property type="molecule type" value="Genomic_DNA"/>
</dbReference>
<dbReference type="AlphaFoldDB" id="A0A839TXB1"/>
<sequence>MPNEKVVLWKWIPNGDQMRDLEISFEQQNPDIDLVVQHIGESEAYFQKLSVGLASGNGPDIIAMQVGANANKYKSFLEPLRPYAEKSWGPDWKSRFHKLALEQSAYSGEDYRVLPGGITITPLIFYNRSIFESLNLEEPRTYDELLHVISAIRKSDPALQNGIGIGGKEGWACRDIFMAIAGQIAPGKVYRAEQGLVPWTDPDLVESFRWWRQMFEDGIFDSQALERALYPYAYHDFNRGTLAMLSMGSWQLSVMTRQAVSGFYNPNRFGLFPLPQLTEGTRRTATATVDVAWAMNRDSKHKEAVWKFIEFMTTGEGQRVWSNSLQVLPSATGVQVDRKVMAGQMEEKALATVLDYYTERGIAGTRELTNSDVQQKLFEVLQALAAKGITPIEAAKQMQQVMDRGAPFKNTN</sequence>
<organism evidence="1 2">
    <name type="scientific">Paenibacillus rhizosphaerae</name>
    <dbReference type="NCBI Taxonomy" id="297318"/>
    <lineage>
        <taxon>Bacteria</taxon>
        <taxon>Bacillati</taxon>
        <taxon>Bacillota</taxon>
        <taxon>Bacilli</taxon>
        <taxon>Bacillales</taxon>
        <taxon>Paenibacillaceae</taxon>
        <taxon>Paenibacillus</taxon>
    </lineage>
</organism>
<reference evidence="1 2" key="1">
    <citation type="submission" date="2020-08" db="EMBL/GenBank/DDBJ databases">
        <title>Genomic Encyclopedia of Type Strains, Phase III (KMG-III): the genomes of soil and plant-associated and newly described type strains.</title>
        <authorList>
            <person name="Whitman W."/>
        </authorList>
    </citation>
    <scope>NUCLEOTIDE SEQUENCE [LARGE SCALE GENOMIC DNA]</scope>
    <source>
        <strain evidence="1 2">CECT 5831</strain>
    </source>
</reference>
<evidence type="ECO:0000313" key="1">
    <source>
        <dbReference type="EMBL" id="MBB3131133.1"/>
    </source>
</evidence>
<protein>
    <submittedName>
        <fullName evidence="1">Raffinose/stachyose/melibiose transport system substrate-binding protein</fullName>
    </submittedName>
</protein>
<gene>
    <name evidence="1" type="ORF">FHS19_005853</name>
</gene>